<keyword evidence="4 6" id="KW-1133">Transmembrane helix</keyword>
<feature type="transmembrane region" description="Helical" evidence="6">
    <location>
        <begin position="31"/>
        <end position="52"/>
    </location>
</feature>
<evidence type="ECO:0000256" key="3">
    <source>
        <dbReference type="ARBA" id="ARBA00022692"/>
    </source>
</evidence>
<dbReference type="AlphaFoldDB" id="A2CBG3"/>
<dbReference type="Pfam" id="PF07963">
    <property type="entry name" value="N_methyl"/>
    <property type="match status" value="1"/>
</dbReference>
<dbReference type="InterPro" id="IPR045584">
    <property type="entry name" value="Pilin-like"/>
</dbReference>
<dbReference type="STRING" id="59922.P9303_20881"/>
<dbReference type="HOGENOM" id="CLU_126045_0_0_3"/>
<comment type="subcellular location">
    <subcellularLocation>
        <location evidence="1">Membrane</location>
        <topology evidence="1">Single-pass membrane protein</topology>
    </subcellularLocation>
</comment>
<proteinExistence type="predicted"/>
<gene>
    <name evidence="7" type="ordered locus">P9303_20881</name>
</gene>
<dbReference type="SUPFAM" id="SSF54523">
    <property type="entry name" value="Pili subunits"/>
    <property type="match status" value="1"/>
</dbReference>
<evidence type="ECO:0000256" key="6">
    <source>
        <dbReference type="SAM" id="Phobius"/>
    </source>
</evidence>
<dbReference type="InterPro" id="IPR000983">
    <property type="entry name" value="Bac_GSPG_pilin"/>
</dbReference>
<dbReference type="PRINTS" id="PR00813">
    <property type="entry name" value="BCTERIALGSPG"/>
</dbReference>
<dbReference type="NCBIfam" id="TIGR02532">
    <property type="entry name" value="IV_pilin_GFxxxE"/>
    <property type="match status" value="1"/>
</dbReference>
<dbReference type="PANTHER" id="PTHR30093:SF44">
    <property type="entry name" value="TYPE II SECRETION SYSTEM CORE PROTEIN G"/>
    <property type="match status" value="1"/>
</dbReference>
<dbReference type="Gene3D" id="3.30.700.10">
    <property type="entry name" value="Glycoprotein, Type 4 Pilin"/>
    <property type="match status" value="1"/>
</dbReference>
<dbReference type="PANTHER" id="PTHR30093">
    <property type="entry name" value="GENERAL SECRETION PATHWAY PROTEIN G"/>
    <property type="match status" value="1"/>
</dbReference>
<evidence type="ECO:0000256" key="5">
    <source>
        <dbReference type="ARBA" id="ARBA00023136"/>
    </source>
</evidence>
<keyword evidence="2" id="KW-0488">Methylation</keyword>
<dbReference type="GO" id="GO:0015628">
    <property type="term" value="P:protein secretion by the type II secretion system"/>
    <property type="evidence" value="ECO:0007669"/>
    <property type="project" value="InterPro"/>
</dbReference>
<dbReference type="GO" id="GO:0015627">
    <property type="term" value="C:type II protein secretion system complex"/>
    <property type="evidence" value="ECO:0007669"/>
    <property type="project" value="InterPro"/>
</dbReference>
<protein>
    <submittedName>
        <fullName evidence="7">Possible pilin</fullName>
    </submittedName>
</protein>
<dbReference type="KEGG" id="pmf:P9303_20881"/>
<evidence type="ECO:0000256" key="1">
    <source>
        <dbReference type="ARBA" id="ARBA00004167"/>
    </source>
</evidence>
<dbReference type="EMBL" id="CP000554">
    <property type="protein sequence ID" value="ABM78823.1"/>
    <property type="molecule type" value="Genomic_DNA"/>
</dbReference>
<evidence type="ECO:0000256" key="4">
    <source>
        <dbReference type="ARBA" id="ARBA00022989"/>
    </source>
</evidence>
<name>A2CBG3_PROM3</name>
<keyword evidence="5 6" id="KW-0472">Membrane</keyword>
<keyword evidence="3 6" id="KW-0812">Transmembrane</keyword>
<dbReference type="Proteomes" id="UP000002274">
    <property type="component" value="Chromosome"/>
</dbReference>
<evidence type="ECO:0000313" key="8">
    <source>
        <dbReference type="Proteomes" id="UP000002274"/>
    </source>
</evidence>
<sequence length="159" mass="16543">MKLHITMSILNQQLKLALLRRQKGASALQQGFTLVELMIVIVIVGILSSVALPNFLNQTKKAAATEAKQQVSSIFKQTHAFVLENGSLGTVDGDCSDYAGTLTTIKEGAGFSYVCSGTQAAFVVTATGDTNDNNTKGVSVTLTGDSVKGTVASIATTGT</sequence>
<reference evidence="7 8" key="1">
    <citation type="journal article" date="2007" name="PLoS Genet.">
        <title>Patterns and implications of gene gain and loss in the evolution of Prochlorococcus.</title>
        <authorList>
            <person name="Kettler G.C."/>
            <person name="Martiny A.C."/>
            <person name="Huang K."/>
            <person name="Zucker J."/>
            <person name="Coleman M.L."/>
            <person name="Rodrigue S."/>
            <person name="Chen F."/>
            <person name="Lapidus A."/>
            <person name="Ferriera S."/>
            <person name="Johnson J."/>
            <person name="Steglich C."/>
            <person name="Church G.M."/>
            <person name="Richardson P."/>
            <person name="Chisholm S.W."/>
        </authorList>
    </citation>
    <scope>NUCLEOTIDE SEQUENCE [LARGE SCALE GENOMIC DNA]</scope>
    <source>
        <strain evidence="7 8">MIT 9303</strain>
    </source>
</reference>
<dbReference type="GO" id="GO:0016020">
    <property type="term" value="C:membrane"/>
    <property type="evidence" value="ECO:0007669"/>
    <property type="project" value="UniProtKB-SubCell"/>
</dbReference>
<evidence type="ECO:0000256" key="2">
    <source>
        <dbReference type="ARBA" id="ARBA00022481"/>
    </source>
</evidence>
<evidence type="ECO:0000313" key="7">
    <source>
        <dbReference type="EMBL" id="ABM78823.1"/>
    </source>
</evidence>
<dbReference type="InterPro" id="IPR012902">
    <property type="entry name" value="N_methyl_site"/>
</dbReference>
<accession>A2CBG3</accession>
<dbReference type="PROSITE" id="PS00409">
    <property type="entry name" value="PROKAR_NTER_METHYL"/>
    <property type="match status" value="1"/>
</dbReference>
<organism evidence="7 8">
    <name type="scientific">Prochlorococcus marinus (strain MIT 9303)</name>
    <dbReference type="NCBI Taxonomy" id="59922"/>
    <lineage>
        <taxon>Bacteria</taxon>
        <taxon>Bacillati</taxon>
        <taxon>Cyanobacteriota</taxon>
        <taxon>Cyanophyceae</taxon>
        <taxon>Synechococcales</taxon>
        <taxon>Prochlorococcaceae</taxon>
        <taxon>Prochlorococcus</taxon>
    </lineage>
</organism>